<accession>A0A401T6G6</accession>
<dbReference type="AlphaFoldDB" id="A0A401T6G6"/>
<evidence type="ECO:0000313" key="3">
    <source>
        <dbReference type="Proteomes" id="UP000287033"/>
    </source>
</evidence>
<organism evidence="2 3">
    <name type="scientific">Chiloscyllium punctatum</name>
    <name type="common">Brownbanded bambooshark</name>
    <name type="synonym">Hemiscyllium punctatum</name>
    <dbReference type="NCBI Taxonomy" id="137246"/>
    <lineage>
        <taxon>Eukaryota</taxon>
        <taxon>Metazoa</taxon>
        <taxon>Chordata</taxon>
        <taxon>Craniata</taxon>
        <taxon>Vertebrata</taxon>
        <taxon>Chondrichthyes</taxon>
        <taxon>Elasmobranchii</taxon>
        <taxon>Galeomorphii</taxon>
        <taxon>Galeoidea</taxon>
        <taxon>Orectolobiformes</taxon>
        <taxon>Hemiscylliidae</taxon>
        <taxon>Chiloscyllium</taxon>
    </lineage>
</organism>
<reference evidence="2 3" key="1">
    <citation type="journal article" date="2018" name="Nat. Ecol. Evol.">
        <title>Shark genomes provide insights into elasmobranch evolution and the origin of vertebrates.</title>
        <authorList>
            <person name="Hara Y"/>
            <person name="Yamaguchi K"/>
            <person name="Onimaru K"/>
            <person name="Kadota M"/>
            <person name="Koyanagi M"/>
            <person name="Keeley SD"/>
            <person name="Tatsumi K"/>
            <person name="Tanaka K"/>
            <person name="Motone F"/>
            <person name="Kageyama Y"/>
            <person name="Nozu R"/>
            <person name="Adachi N"/>
            <person name="Nishimura O"/>
            <person name="Nakagawa R"/>
            <person name="Tanegashima C"/>
            <person name="Kiyatake I"/>
            <person name="Matsumoto R"/>
            <person name="Murakumo K"/>
            <person name="Nishida K"/>
            <person name="Terakita A"/>
            <person name="Kuratani S"/>
            <person name="Sato K"/>
            <person name="Hyodo S Kuraku.S."/>
        </authorList>
    </citation>
    <scope>NUCLEOTIDE SEQUENCE [LARGE SCALE GENOMIC DNA]</scope>
</reference>
<feature type="compositionally biased region" description="Basic and acidic residues" evidence="1">
    <location>
        <begin position="43"/>
        <end position="55"/>
    </location>
</feature>
<sequence>MERVFRQRLRSASESGAQSRCVEALLGERSGENLQILKKGKRNEKDPPGPRKEVAVSDQGSGLGFQPPFV</sequence>
<comment type="caution">
    <text evidence="2">The sequence shown here is derived from an EMBL/GenBank/DDBJ whole genome shotgun (WGS) entry which is preliminary data.</text>
</comment>
<feature type="region of interest" description="Disordered" evidence="1">
    <location>
        <begin position="32"/>
        <end position="70"/>
    </location>
</feature>
<evidence type="ECO:0000313" key="2">
    <source>
        <dbReference type="EMBL" id="GCC38207.1"/>
    </source>
</evidence>
<keyword evidence="3" id="KW-1185">Reference proteome</keyword>
<name>A0A401T6G6_CHIPU</name>
<evidence type="ECO:0000256" key="1">
    <source>
        <dbReference type="SAM" id="MobiDB-lite"/>
    </source>
</evidence>
<gene>
    <name evidence="2" type="ORF">chiPu_0016719</name>
</gene>
<dbReference type="Proteomes" id="UP000287033">
    <property type="component" value="Unassembled WGS sequence"/>
</dbReference>
<dbReference type="EMBL" id="BEZZ01001134">
    <property type="protein sequence ID" value="GCC38207.1"/>
    <property type="molecule type" value="Genomic_DNA"/>
</dbReference>
<proteinExistence type="predicted"/>
<protein>
    <submittedName>
        <fullName evidence="2">Uncharacterized protein</fullName>
    </submittedName>
</protein>